<reference evidence="6" key="1">
    <citation type="submission" date="2022-10" db="EMBL/GenBank/DDBJ databases">
        <title>Culturing micro-colonial fungi from biological soil crusts in the Mojave desert and describing Neophaeococcomyces mojavensis, and introducing the new genera and species Taxawa tesnikishii.</title>
        <authorList>
            <person name="Kurbessoian T."/>
            <person name="Stajich J.E."/>
        </authorList>
    </citation>
    <scope>NUCLEOTIDE SEQUENCE</scope>
    <source>
        <strain evidence="6">TK_1</strain>
    </source>
</reference>
<keyword evidence="3" id="KW-0238">DNA-binding</keyword>
<dbReference type="InterPro" id="IPR051089">
    <property type="entry name" value="prtT"/>
</dbReference>
<comment type="subcellular location">
    <subcellularLocation>
        <location evidence="1">Nucleus</location>
    </subcellularLocation>
</comment>
<comment type="caution">
    <text evidence="6">The sequence shown here is derived from an EMBL/GenBank/DDBJ whole genome shotgun (WGS) entry which is preliminary data.</text>
</comment>
<evidence type="ECO:0000256" key="4">
    <source>
        <dbReference type="ARBA" id="ARBA00023163"/>
    </source>
</evidence>
<keyword evidence="5" id="KW-0539">Nucleus</keyword>
<dbReference type="EMBL" id="JAPDRL010000024">
    <property type="protein sequence ID" value="KAJ9665895.1"/>
    <property type="molecule type" value="Genomic_DNA"/>
</dbReference>
<evidence type="ECO:0000256" key="2">
    <source>
        <dbReference type="ARBA" id="ARBA00023015"/>
    </source>
</evidence>
<accession>A0ABQ9NTY7</accession>
<gene>
    <name evidence="6" type="ORF">H2201_004019</name>
</gene>
<dbReference type="CDD" id="cd12148">
    <property type="entry name" value="fungal_TF_MHR"/>
    <property type="match status" value="1"/>
</dbReference>
<evidence type="ECO:0000256" key="1">
    <source>
        <dbReference type="ARBA" id="ARBA00004123"/>
    </source>
</evidence>
<keyword evidence="2" id="KW-0805">Transcription regulation</keyword>
<evidence type="ECO:0000313" key="6">
    <source>
        <dbReference type="EMBL" id="KAJ9665895.1"/>
    </source>
</evidence>
<name>A0ABQ9NTY7_9PEZI</name>
<evidence type="ECO:0000256" key="3">
    <source>
        <dbReference type="ARBA" id="ARBA00023125"/>
    </source>
</evidence>
<evidence type="ECO:0000313" key="7">
    <source>
        <dbReference type="Proteomes" id="UP001172684"/>
    </source>
</evidence>
<sequence length="413" mass="46438">MASYSDNGWLNTSIALGLALELELPESVEQLMARTVGASIERYAKGVDEEEKRLFRLTRTWYGVLNLDHIFSLDGGKKPAVTPASSPRRLRALLSHPQRTPVDLRLFAQVELNVMRSSMLENLPRTSDFSMDTEEEAELASVIRGARIDLDLWLEEWNSIIQKHSHEADSDTNITLLNLQIQHEWALITLHLKAISMMGVENLALMTDKQRNIILAAKEAAERHLELLLHASSANEGDFSSPASERTYLASFKWTMDFVWAKCAFSVLLVLRLSMLLRDPPERLMQLLRQAHELLEELERGTGGQIAYFQILAVSVEKCEKALREHMRQKELQQQCESGNGVGGAAAFVATPGELGDRQNGGSAGTPGNNDAEQDFQAYAPSELLLQWDFPGLNLRYIPIGWQDLLMDFDTMF</sequence>
<keyword evidence="7" id="KW-1185">Reference proteome</keyword>
<dbReference type="Proteomes" id="UP001172684">
    <property type="component" value="Unassembled WGS sequence"/>
</dbReference>
<protein>
    <recommendedName>
        <fullName evidence="8">Transcription factor domain-containing protein</fullName>
    </recommendedName>
</protein>
<keyword evidence="4" id="KW-0804">Transcription</keyword>
<evidence type="ECO:0008006" key="8">
    <source>
        <dbReference type="Google" id="ProtNLM"/>
    </source>
</evidence>
<dbReference type="PANTHER" id="PTHR31845:SF33">
    <property type="entry name" value="ZN(II)2CYS6 TRANSCRIPTION FACTOR (EUROFUNG)"/>
    <property type="match status" value="1"/>
</dbReference>
<evidence type="ECO:0000256" key="5">
    <source>
        <dbReference type="ARBA" id="ARBA00023242"/>
    </source>
</evidence>
<proteinExistence type="predicted"/>
<organism evidence="6 7">
    <name type="scientific">Coniosporium apollinis</name>
    <dbReference type="NCBI Taxonomy" id="61459"/>
    <lineage>
        <taxon>Eukaryota</taxon>
        <taxon>Fungi</taxon>
        <taxon>Dikarya</taxon>
        <taxon>Ascomycota</taxon>
        <taxon>Pezizomycotina</taxon>
        <taxon>Dothideomycetes</taxon>
        <taxon>Dothideomycetes incertae sedis</taxon>
        <taxon>Coniosporium</taxon>
    </lineage>
</organism>
<dbReference type="PANTHER" id="PTHR31845">
    <property type="entry name" value="FINGER DOMAIN PROTEIN, PUTATIVE-RELATED"/>
    <property type="match status" value="1"/>
</dbReference>